<accession>A0AAN7PNH8</accession>
<feature type="region of interest" description="Disordered" evidence="1">
    <location>
        <begin position="469"/>
        <end position="508"/>
    </location>
</feature>
<keyword evidence="3" id="KW-1185">Reference proteome</keyword>
<dbReference type="EMBL" id="JAUNZN010000002">
    <property type="protein sequence ID" value="KAK4826026.1"/>
    <property type="molecule type" value="Genomic_DNA"/>
</dbReference>
<name>A0AAN7PNH8_MYCAM</name>
<dbReference type="Proteomes" id="UP001333110">
    <property type="component" value="Unassembled WGS sequence"/>
</dbReference>
<evidence type="ECO:0000256" key="1">
    <source>
        <dbReference type="SAM" id="MobiDB-lite"/>
    </source>
</evidence>
<comment type="caution">
    <text evidence="2">The sequence shown here is derived from an EMBL/GenBank/DDBJ whole genome shotgun (WGS) entry which is preliminary data.</text>
</comment>
<feature type="compositionally biased region" description="Basic and acidic residues" evidence="1">
    <location>
        <begin position="475"/>
        <end position="493"/>
    </location>
</feature>
<sequence length="543" mass="59002">MAQVLQTPMLVLIPGTSATCAKRTEVPEALHCTEIKHVLNCFGELGPKDAVVANSRGTALLGKQAASPRKKRLDRRPASSGAVAAQAAAAISPLLLPTSLQGGNTHPGLTEQFILWLCMTLTPNDEPSKYPQRLVIMTPAHHAQSFRCYHITSVTAFPCDRVTSRMGEQGRWALVPANGGCGAGSPPVTLLEKGSRFYALQLQKERLAPPSRLAFRSATAASEGPATPVRCTRAMVASVRQDGGCGFGLAFGGTERTVPPVVQPPLTAYDMMKDLMMDLSRMPQLKPHSGQCYKDDHVDLTKQSHPPAPDTARQLVKAQQGRIFQTLAIIDLQIRGLILKTAGHAWAALFHSKETCVHSSHDPTQPGSGLAVWGTIRRVVDHQYSAARQLDVPRYRLTPNLGFQALLRVKQLFKNTMATPTPMTGIAVTPTPATGTVATQTPATGTAAEPESQPVPVSVAPIHKRKSWKRKSARLVRDEEASPKREQEEEALRRQAITRTGGGRGRIPCFRLRKNSAERFLLVLRGRGRTHKRDSNHPISSPE</sequence>
<evidence type="ECO:0000313" key="2">
    <source>
        <dbReference type="EMBL" id="KAK4826026.1"/>
    </source>
</evidence>
<dbReference type="AlphaFoldDB" id="A0AAN7PNH8"/>
<proteinExistence type="predicted"/>
<organism evidence="2 3">
    <name type="scientific">Mycteria americana</name>
    <name type="common">Wood stork</name>
    <dbReference type="NCBI Taxonomy" id="33587"/>
    <lineage>
        <taxon>Eukaryota</taxon>
        <taxon>Metazoa</taxon>
        <taxon>Chordata</taxon>
        <taxon>Craniata</taxon>
        <taxon>Vertebrata</taxon>
        <taxon>Euteleostomi</taxon>
        <taxon>Archelosauria</taxon>
        <taxon>Archosauria</taxon>
        <taxon>Dinosauria</taxon>
        <taxon>Saurischia</taxon>
        <taxon>Theropoda</taxon>
        <taxon>Coelurosauria</taxon>
        <taxon>Aves</taxon>
        <taxon>Neognathae</taxon>
        <taxon>Neoaves</taxon>
        <taxon>Aequornithes</taxon>
        <taxon>Ciconiiformes</taxon>
        <taxon>Ciconiidae</taxon>
        <taxon>Mycteria</taxon>
    </lineage>
</organism>
<evidence type="ECO:0000313" key="3">
    <source>
        <dbReference type="Proteomes" id="UP001333110"/>
    </source>
</evidence>
<protein>
    <submittedName>
        <fullName evidence="2">Uncharacterized protein</fullName>
    </submittedName>
</protein>
<gene>
    <name evidence="2" type="ORF">QYF61_003847</name>
</gene>
<reference evidence="2 3" key="1">
    <citation type="journal article" date="2023" name="J. Hered.">
        <title>Chromosome-level genome of the wood stork (Mycteria americana) provides insight into avian chromosome evolution.</title>
        <authorList>
            <person name="Flamio R. Jr."/>
            <person name="Ramstad K.M."/>
        </authorList>
    </citation>
    <scope>NUCLEOTIDE SEQUENCE [LARGE SCALE GENOMIC DNA]</scope>
    <source>
        <strain evidence="2">JAX WOST 10</strain>
    </source>
</reference>